<accession>A0ACC1CWX1</accession>
<organism evidence="1 2">
    <name type="scientific">Dendrolimus kikuchii</name>
    <dbReference type="NCBI Taxonomy" id="765133"/>
    <lineage>
        <taxon>Eukaryota</taxon>
        <taxon>Metazoa</taxon>
        <taxon>Ecdysozoa</taxon>
        <taxon>Arthropoda</taxon>
        <taxon>Hexapoda</taxon>
        <taxon>Insecta</taxon>
        <taxon>Pterygota</taxon>
        <taxon>Neoptera</taxon>
        <taxon>Endopterygota</taxon>
        <taxon>Lepidoptera</taxon>
        <taxon>Glossata</taxon>
        <taxon>Ditrysia</taxon>
        <taxon>Bombycoidea</taxon>
        <taxon>Lasiocampidae</taxon>
        <taxon>Dendrolimus</taxon>
    </lineage>
</organism>
<name>A0ACC1CWX1_9NEOP</name>
<dbReference type="Proteomes" id="UP000824533">
    <property type="component" value="Linkage Group LG14"/>
</dbReference>
<keyword evidence="2" id="KW-1185">Reference proteome</keyword>
<evidence type="ECO:0000313" key="1">
    <source>
        <dbReference type="EMBL" id="KAJ0176102.1"/>
    </source>
</evidence>
<reference evidence="1 2" key="1">
    <citation type="journal article" date="2021" name="Front. Genet.">
        <title>Chromosome-Level Genome Assembly Reveals Significant Gene Expansion in the Toll and IMD Signaling Pathways of Dendrolimus kikuchii.</title>
        <authorList>
            <person name="Zhou J."/>
            <person name="Wu P."/>
            <person name="Xiong Z."/>
            <person name="Liu N."/>
            <person name="Zhao N."/>
            <person name="Ji M."/>
            <person name="Qiu Y."/>
            <person name="Yang B."/>
        </authorList>
    </citation>
    <scope>NUCLEOTIDE SEQUENCE [LARGE SCALE GENOMIC DNA]</scope>
    <source>
        <strain evidence="1">Ann1</strain>
    </source>
</reference>
<sequence length="542" mass="63794">MPFSVKDRKSTIALLKEDLPTCSEKEKEKKLHSIQMLYALEKFHEKCYSHAMSEFLRLNADPVEVIKLFPQIRRYTGKKWQFLNEKQDTLPYLIWYLEKLQIKLNGEISKTTDNTDTEIQSIARDRLAVVNTTLLKWYLMTNSDALSSHIQKNDYWHDFAENLLRRHEKHHELLTLYKKKGLHVKALQYLKTKAKEKKTQPSCYRFDEMKNYLQHLGAEHIALIIQFTDFIIKENPYQGLEMFTDGIINAENLPRRKILDYLVSENKLLATLYLEHVIHKWKDIDLVFHETLINLYIEQINAKQTETEKRDRDELHYRLLIFLEKSENYDVERILMNMPKEGFLEERAILYGKLGKYEDGLIIYVSLMENLDKAIQYCEKMYDAKDLKARNIYLKLIQFLLKKLKEGDTKIADLDSILDILENNANKISAIDVLPELPDSAPLHRLQHFLNCTLESQFAMKQAMQIYKSLSYVEASQMPEQVRKAEAKSFEVTIKMTCPVCKKPFGNQKKQAPFVRYPDGQLVHIMCKPQKVQNHESITSSS</sequence>
<comment type="caution">
    <text evidence="1">The sequence shown here is derived from an EMBL/GenBank/DDBJ whole genome shotgun (WGS) entry which is preliminary data.</text>
</comment>
<protein>
    <submittedName>
        <fullName evidence="1">Uncharacterized protein</fullName>
    </submittedName>
</protein>
<dbReference type="EMBL" id="CM034400">
    <property type="protein sequence ID" value="KAJ0176102.1"/>
    <property type="molecule type" value="Genomic_DNA"/>
</dbReference>
<proteinExistence type="predicted"/>
<evidence type="ECO:0000313" key="2">
    <source>
        <dbReference type="Proteomes" id="UP000824533"/>
    </source>
</evidence>
<gene>
    <name evidence="1" type="ORF">K1T71_008276</name>
</gene>